<dbReference type="OrthoDB" id="9807923at2"/>
<dbReference type="InterPro" id="IPR024775">
    <property type="entry name" value="DinB-like"/>
</dbReference>
<dbReference type="EMBL" id="PVTE01000016">
    <property type="protein sequence ID" value="PRY34646.1"/>
    <property type="molecule type" value="Genomic_DNA"/>
</dbReference>
<organism evidence="2 3">
    <name type="scientific">Spirosoma oryzae</name>
    <dbReference type="NCBI Taxonomy" id="1469603"/>
    <lineage>
        <taxon>Bacteria</taxon>
        <taxon>Pseudomonadati</taxon>
        <taxon>Bacteroidota</taxon>
        <taxon>Cytophagia</taxon>
        <taxon>Cytophagales</taxon>
        <taxon>Cytophagaceae</taxon>
        <taxon>Spirosoma</taxon>
    </lineage>
</organism>
<reference evidence="2 3" key="1">
    <citation type="submission" date="2018-03" db="EMBL/GenBank/DDBJ databases">
        <title>Genomic Encyclopedia of Archaeal and Bacterial Type Strains, Phase II (KMG-II): from individual species to whole genera.</title>
        <authorList>
            <person name="Goeker M."/>
        </authorList>
    </citation>
    <scope>NUCLEOTIDE SEQUENCE [LARGE SCALE GENOMIC DNA]</scope>
    <source>
        <strain evidence="2 3">DSM 28354</strain>
    </source>
</reference>
<dbReference type="Pfam" id="PF12867">
    <property type="entry name" value="DinB_2"/>
    <property type="match status" value="1"/>
</dbReference>
<dbReference type="InterPro" id="IPR034660">
    <property type="entry name" value="DinB/YfiT-like"/>
</dbReference>
<accession>A0A2T0SMN3</accession>
<gene>
    <name evidence="2" type="ORF">CLV58_11639</name>
</gene>
<dbReference type="Proteomes" id="UP000238375">
    <property type="component" value="Unassembled WGS sequence"/>
</dbReference>
<dbReference type="Gene3D" id="1.20.120.450">
    <property type="entry name" value="dinb family like domain"/>
    <property type="match status" value="1"/>
</dbReference>
<feature type="domain" description="DinB-like" evidence="1">
    <location>
        <begin position="24"/>
        <end position="180"/>
    </location>
</feature>
<sequence>MENLPATPVTGPLTKAERDYIVTALQTTQTLLHDAVDGLSDVQLTFKPGADRWSIAECVEHIVMVERGIFRAAQQGIQQPADPEKRSDIKISDVDLVKATRGRSRPIAAPVPFMPTGKYGDTAATMALFDAVRAADIDFAQNADADLRTHYFDHFILGRLDLYQALLLIAAHGERHRKQIDDVKAAPGYPNA</sequence>
<evidence type="ECO:0000313" key="2">
    <source>
        <dbReference type="EMBL" id="PRY34646.1"/>
    </source>
</evidence>
<proteinExistence type="predicted"/>
<dbReference type="SUPFAM" id="SSF109854">
    <property type="entry name" value="DinB/YfiT-like putative metalloenzymes"/>
    <property type="match status" value="1"/>
</dbReference>
<name>A0A2T0SMN3_9BACT</name>
<protein>
    <submittedName>
        <fullName evidence="2">DinB family protein</fullName>
    </submittedName>
</protein>
<comment type="caution">
    <text evidence="2">The sequence shown here is derived from an EMBL/GenBank/DDBJ whole genome shotgun (WGS) entry which is preliminary data.</text>
</comment>
<evidence type="ECO:0000313" key="3">
    <source>
        <dbReference type="Proteomes" id="UP000238375"/>
    </source>
</evidence>
<dbReference type="AlphaFoldDB" id="A0A2T0SMN3"/>
<keyword evidence="3" id="KW-1185">Reference proteome</keyword>
<evidence type="ECO:0000259" key="1">
    <source>
        <dbReference type="Pfam" id="PF12867"/>
    </source>
</evidence>
<dbReference type="RefSeq" id="WP_106139259.1">
    <property type="nucleotide sequence ID" value="NZ_PVTE01000016.1"/>
</dbReference>